<dbReference type="Proteomes" id="UP000006729">
    <property type="component" value="Chromosome 16"/>
</dbReference>
<name>A0A3N7HPR4_POPTR</name>
<organism evidence="2 3">
    <name type="scientific">Populus trichocarpa</name>
    <name type="common">Western balsam poplar</name>
    <name type="synonym">Populus balsamifera subsp. trichocarpa</name>
    <dbReference type="NCBI Taxonomy" id="3694"/>
    <lineage>
        <taxon>Eukaryota</taxon>
        <taxon>Viridiplantae</taxon>
        <taxon>Streptophyta</taxon>
        <taxon>Embryophyta</taxon>
        <taxon>Tracheophyta</taxon>
        <taxon>Spermatophyta</taxon>
        <taxon>Magnoliopsida</taxon>
        <taxon>eudicotyledons</taxon>
        <taxon>Gunneridae</taxon>
        <taxon>Pentapetalae</taxon>
        <taxon>rosids</taxon>
        <taxon>fabids</taxon>
        <taxon>Malpighiales</taxon>
        <taxon>Salicaceae</taxon>
        <taxon>Saliceae</taxon>
        <taxon>Populus</taxon>
    </lineage>
</organism>
<proteinExistence type="predicted"/>
<feature type="domain" description="CI111 double-psi beta barrel" evidence="1">
    <location>
        <begin position="13"/>
        <end position="67"/>
    </location>
</feature>
<dbReference type="Pfam" id="PF26429">
    <property type="entry name" value="DPBB_CI111"/>
    <property type="match status" value="1"/>
</dbReference>
<protein>
    <recommendedName>
        <fullName evidence="1">CI111 double-psi beta barrel domain-containing protein</fullName>
    </recommendedName>
</protein>
<dbReference type="EMBL" id="CM009305">
    <property type="protein sequence ID" value="RQP01239.1"/>
    <property type="molecule type" value="Genomic_DNA"/>
</dbReference>
<evidence type="ECO:0000313" key="2">
    <source>
        <dbReference type="EMBL" id="RQP01239.1"/>
    </source>
</evidence>
<dbReference type="InParanoid" id="A0A3N7HPR4"/>
<dbReference type="InterPro" id="IPR058958">
    <property type="entry name" value="DPBB_CI111"/>
</dbReference>
<keyword evidence="3" id="KW-1185">Reference proteome</keyword>
<dbReference type="AlphaFoldDB" id="A0A3N7HPR4"/>
<accession>A0A3N7HPR4</accession>
<gene>
    <name evidence="2" type="ORF">POPTR_016G032732</name>
</gene>
<evidence type="ECO:0000259" key="1">
    <source>
        <dbReference type="Pfam" id="PF26429"/>
    </source>
</evidence>
<evidence type="ECO:0000313" key="3">
    <source>
        <dbReference type="Proteomes" id="UP000006729"/>
    </source>
</evidence>
<sequence>MMLSRSQLLLPEVSLAAVERIFSSRSFPLSSLSHEWTTQCEVESVDEIANEAGNYFALEMVFPLVRVSPCFKPNKLLNTLVLKRNKFIVRFKVLLLESGILWLAMKNVHSNVVFSDNLQHLDDLLTTMHRNQDHKKKMKVAK</sequence>
<reference evidence="2 3" key="1">
    <citation type="journal article" date="2006" name="Science">
        <title>The genome of black cottonwood, Populus trichocarpa (Torr. &amp; Gray).</title>
        <authorList>
            <person name="Tuskan G.A."/>
            <person name="Difazio S."/>
            <person name="Jansson S."/>
            <person name="Bohlmann J."/>
            <person name="Grigoriev I."/>
            <person name="Hellsten U."/>
            <person name="Putnam N."/>
            <person name="Ralph S."/>
            <person name="Rombauts S."/>
            <person name="Salamov A."/>
            <person name="Schein J."/>
            <person name="Sterck L."/>
            <person name="Aerts A."/>
            <person name="Bhalerao R.R."/>
            <person name="Bhalerao R.P."/>
            <person name="Blaudez D."/>
            <person name="Boerjan W."/>
            <person name="Brun A."/>
            <person name="Brunner A."/>
            <person name="Busov V."/>
            <person name="Campbell M."/>
            <person name="Carlson J."/>
            <person name="Chalot M."/>
            <person name="Chapman J."/>
            <person name="Chen G.L."/>
            <person name="Cooper D."/>
            <person name="Coutinho P.M."/>
            <person name="Couturier J."/>
            <person name="Covert S."/>
            <person name="Cronk Q."/>
            <person name="Cunningham R."/>
            <person name="Davis J."/>
            <person name="Degroeve S."/>
            <person name="Dejardin A."/>
            <person name="Depamphilis C."/>
            <person name="Detter J."/>
            <person name="Dirks B."/>
            <person name="Dubchak I."/>
            <person name="Duplessis S."/>
            <person name="Ehlting J."/>
            <person name="Ellis B."/>
            <person name="Gendler K."/>
            <person name="Goodstein D."/>
            <person name="Gribskov M."/>
            <person name="Grimwood J."/>
            <person name="Groover A."/>
            <person name="Gunter L."/>
            <person name="Hamberger B."/>
            <person name="Heinze B."/>
            <person name="Helariutta Y."/>
            <person name="Henrissat B."/>
            <person name="Holligan D."/>
            <person name="Holt R."/>
            <person name="Huang W."/>
            <person name="Islam-Faridi N."/>
            <person name="Jones S."/>
            <person name="Jones-Rhoades M."/>
            <person name="Jorgensen R."/>
            <person name="Joshi C."/>
            <person name="Kangasjarvi J."/>
            <person name="Karlsson J."/>
            <person name="Kelleher C."/>
            <person name="Kirkpatrick R."/>
            <person name="Kirst M."/>
            <person name="Kohler A."/>
            <person name="Kalluri U."/>
            <person name="Larimer F."/>
            <person name="Leebens-Mack J."/>
            <person name="Leple J.C."/>
            <person name="Locascio P."/>
            <person name="Lou Y."/>
            <person name="Lucas S."/>
            <person name="Martin F."/>
            <person name="Montanini B."/>
            <person name="Napoli C."/>
            <person name="Nelson D.R."/>
            <person name="Nelson C."/>
            <person name="Nieminen K."/>
            <person name="Nilsson O."/>
            <person name="Pereda V."/>
            <person name="Peter G."/>
            <person name="Philippe R."/>
            <person name="Pilate G."/>
            <person name="Poliakov A."/>
            <person name="Razumovskaya J."/>
            <person name="Richardson P."/>
            <person name="Rinaldi C."/>
            <person name="Ritland K."/>
            <person name="Rouze P."/>
            <person name="Ryaboy D."/>
            <person name="Schmutz J."/>
            <person name="Schrader J."/>
            <person name="Segerman B."/>
            <person name="Shin H."/>
            <person name="Siddiqui A."/>
            <person name="Sterky F."/>
            <person name="Terry A."/>
            <person name="Tsai C.J."/>
            <person name="Uberbacher E."/>
            <person name="Unneberg P."/>
            <person name="Vahala J."/>
            <person name="Wall K."/>
            <person name="Wessler S."/>
            <person name="Yang G."/>
            <person name="Yin T."/>
            <person name="Douglas C."/>
            <person name="Marra M."/>
            <person name="Sandberg G."/>
            <person name="Van de Peer Y."/>
            <person name="Rokhsar D."/>
        </authorList>
    </citation>
    <scope>NUCLEOTIDE SEQUENCE [LARGE SCALE GENOMIC DNA]</scope>
    <source>
        <strain evidence="3">cv. Nisqually</strain>
    </source>
</reference>